<sequence length="65" mass="7187">MMWQERGKDASGSDTWVGTTCGQTFLITRHPARGVDLWRIPGKELVSIGFKSVEAAKEYVGRAFG</sequence>
<reference evidence="1 2" key="1">
    <citation type="submission" date="2020-02" db="EMBL/GenBank/DDBJ databases">
        <title>Rhodobacter translucens sp. nov., a novel bacterium isolated from activated sludge.</title>
        <authorList>
            <person name="Liu J."/>
        </authorList>
    </citation>
    <scope>NUCLEOTIDE SEQUENCE [LARGE SCALE GENOMIC DNA]</scope>
    <source>
        <strain evidence="1 2">HX-7-19</strain>
    </source>
</reference>
<proteinExistence type="predicted"/>
<evidence type="ECO:0000313" key="1">
    <source>
        <dbReference type="EMBL" id="NGQ91476.1"/>
    </source>
</evidence>
<gene>
    <name evidence="1" type="ORF">G5V65_11265</name>
</gene>
<accession>A0A6M1TXG7</accession>
<name>A0A6M1TXG7_9RHOB</name>
<organism evidence="1 2">
    <name type="scientific">Paragemmobacter kunshanensis</name>
    <dbReference type="NCBI Taxonomy" id="2583234"/>
    <lineage>
        <taxon>Bacteria</taxon>
        <taxon>Pseudomonadati</taxon>
        <taxon>Pseudomonadota</taxon>
        <taxon>Alphaproteobacteria</taxon>
        <taxon>Rhodobacterales</taxon>
        <taxon>Paracoccaceae</taxon>
        <taxon>Paragemmobacter</taxon>
    </lineage>
</organism>
<dbReference type="AlphaFoldDB" id="A0A6M1TXG7"/>
<evidence type="ECO:0000313" key="2">
    <source>
        <dbReference type="Proteomes" id="UP000474758"/>
    </source>
</evidence>
<dbReference type="EMBL" id="JAALFE010000010">
    <property type="protein sequence ID" value="NGQ91476.1"/>
    <property type="molecule type" value="Genomic_DNA"/>
</dbReference>
<dbReference type="Proteomes" id="UP000474758">
    <property type="component" value="Unassembled WGS sequence"/>
</dbReference>
<comment type="caution">
    <text evidence="1">The sequence shown here is derived from an EMBL/GenBank/DDBJ whole genome shotgun (WGS) entry which is preliminary data.</text>
</comment>
<keyword evidence="2" id="KW-1185">Reference proteome</keyword>
<dbReference type="RefSeq" id="WP_165050065.1">
    <property type="nucleotide sequence ID" value="NZ_JAALFE010000010.1"/>
</dbReference>
<protein>
    <submittedName>
        <fullName evidence="1">Uncharacterized protein</fullName>
    </submittedName>
</protein>